<evidence type="ECO:0000259" key="11">
    <source>
        <dbReference type="PROSITE" id="PS52015"/>
    </source>
</evidence>
<evidence type="ECO:0000313" key="12">
    <source>
        <dbReference type="EMBL" id="MBE9395813.1"/>
    </source>
</evidence>
<evidence type="ECO:0000313" key="13">
    <source>
        <dbReference type="Proteomes" id="UP000640333"/>
    </source>
</evidence>
<dbReference type="EMBL" id="JADEYS010000001">
    <property type="protein sequence ID" value="MBE9395813.1"/>
    <property type="molecule type" value="Genomic_DNA"/>
</dbReference>
<dbReference type="Gene3D" id="3.30.1150.10">
    <property type="match status" value="1"/>
</dbReference>
<sequence length="325" mass="35089">MNGDSGFKALGRLLFTLILATGLHTVFLLGIPAEPVLTPPTSSALQINLTSLTTDNPSESEAVVETAPEPPPPTEKDLAPPAPVHHAVPNVKSKSLTTAPANTLTTRSAPDVLKPDVVTPTSAPKTQRSPEPVKATPATKQRPTPSTAAPSPGKKPVPPKAAPPAQKPTPEPETKPSAPQISASSLLARSLNMARATPLEELEPAPLGQRIKRLQGSRYNSALENSYLMHWREKVQRIGAINYPESARRQKLSGQLRLLVSLNADGTLEEVAILSPSEYPELDQAAIRIVQLAAPFRPFPVEMRKTTDRLEIIRVWKFENDTVVY</sequence>
<evidence type="ECO:0000256" key="1">
    <source>
        <dbReference type="ARBA" id="ARBA00004383"/>
    </source>
</evidence>
<dbReference type="AlphaFoldDB" id="A0A8J7FEQ4"/>
<dbReference type="InterPro" id="IPR006260">
    <property type="entry name" value="TonB/TolA_C"/>
</dbReference>
<evidence type="ECO:0000256" key="9">
    <source>
        <dbReference type="ARBA" id="ARBA00023136"/>
    </source>
</evidence>
<feature type="compositionally biased region" description="Polar residues" evidence="10">
    <location>
        <begin position="138"/>
        <end position="147"/>
    </location>
</feature>
<dbReference type="GO" id="GO:0055085">
    <property type="term" value="P:transmembrane transport"/>
    <property type="evidence" value="ECO:0007669"/>
    <property type="project" value="InterPro"/>
</dbReference>
<dbReference type="InterPro" id="IPR037682">
    <property type="entry name" value="TonB_C"/>
</dbReference>
<reference evidence="12" key="1">
    <citation type="submission" date="2020-10" db="EMBL/GenBank/DDBJ databases">
        <title>Bacterium isolated from coastal waters sediment.</title>
        <authorList>
            <person name="Chen R.-J."/>
            <person name="Lu D.-C."/>
            <person name="Zhu K.-L."/>
            <person name="Du Z.-J."/>
        </authorList>
    </citation>
    <scope>NUCLEOTIDE SEQUENCE</scope>
    <source>
        <strain evidence="12">N1Y112</strain>
    </source>
</reference>
<evidence type="ECO:0000256" key="5">
    <source>
        <dbReference type="ARBA" id="ARBA00022519"/>
    </source>
</evidence>
<organism evidence="12 13">
    <name type="scientific">Pontibacterium sinense</name>
    <dbReference type="NCBI Taxonomy" id="2781979"/>
    <lineage>
        <taxon>Bacteria</taxon>
        <taxon>Pseudomonadati</taxon>
        <taxon>Pseudomonadota</taxon>
        <taxon>Gammaproteobacteria</taxon>
        <taxon>Oceanospirillales</taxon>
        <taxon>Oceanospirillaceae</taxon>
        <taxon>Pontibacterium</taxon>
    </lineage>
</organism>
<keyword evidence="3" id="KW-0813">Transport</keyword>
<feature type="compositionally biased region" description="Polar residues" evidence="10">
    <location>
        <begin position="92"/>
        <end position="108"/>
    </location>
</feature>
<dbReference type="InterPro" id="IPR051045">
    <property type="entry name" value="TonB-dependent_transducer"/>
</dbReference>
<dbReference type="GO" id="GO:0015031">
    <property type="term" value="P:protein transport"/>
    <property type="evidence" value="ECO:0007669"/>
    <property type="project" value="UniProtKB-KW"/>
</dbReference>
<dbReference type="SUPFAM" id="SSF74653">
    <property type="entry name" value="TolA/TonB C-terminal domain"/>
    <property type="match status" value="1"/>
</dbReference>
<dbReference type="GO" id="GO:0098797">
    <property type="term" value="C:plasma membrane protein complex"/>
    <property type="evidence" value="ECO:0007669"/>
    <property type="project" value="TreeGrafter"/>
</dbReference>
<dbReference type="Proteomes" id="UP000640333">
    <property type="component" value="Unassembled WGS sequence"/>
</dbReference>
<evidence type="ECO:0000256" key="2">
    <source>
        <dbReference type="ARBA" id="ARBA00006555"/>
    </source>
</evidence>
<dbReference type="GO" id="GO:0031992">
    <property type="term" value="F:energy transducer activity"/>
    <property type="evidence" value="ECO:0007669"/>
    <property type="project" value="TreeGrafter"/>
</dbReference>
<evidence type="ECO:0000256" key="6">
    <source>
        <dbReference type="ARBA" id="ARBA00022692"/>
    </source>
</evidence>
<keyword evidence="8" id="KW-1133">Transmembrane helix</keyword>
<feature type="compositionally biased region" description="Pro residues" evidence="10">
    <location>
        <begin position="153"/>
        <end position="171"/>
    </location>
</feature>
<protein>
    <submittedName>
        <fullName evidence="12">Energy transducer TonB</fullName>
    </submittedName>
</protein>
<keyword evidence="7" id="KW-0653">Protein transport</keyword>
<comment type="caution">
    <text evidence="12">The sequence shown here is derived from an EMBL/GenBank/DDBJ whole genome shotgun (WGS) entry which is preliminary data.</text>
</comment>
<dbReference type="Pfam" id="PF03544">
    <property type="entry name" value="TonB_C"/>
    <property type="match status" value="1"/>
</dbReference>
<evidence type="ECO:0000256" key="4">
    <source>
        <dbReference type="ARBA" id="ARBA00022475"/>
    </source>
</evidence>
<evidence type="ECO:0000256" key="10">
    <source>
        <dbReference type="SAM" id="MobiDB-lite"/>
    </source>
</evidence>
<feature type="domain" description="TonB C-terminal" evidence="11">
    <location>
        <begin position="228"/>
        <end position="325"/>
    </location>
</feature>
<keyword evidence="9" id="KW-0472">Membrane</keyword>
<feature type="compositionally biased region" description="Polar residues" evidence="10">
    <location>
        <begin position="119"/>
        <end position="129"/>
    </location>
</feature>
<keyword evidence="6" id="KW-0812">Transmembrane</keyword>
<name>A0A8J7FEQ4_9GAMM</name>
<dbReference type="PANTHER" id="PTHR33446">
    <property type="entry name" value="PROTEIN TONB-RELATED"/>
    <property type="match status" value="1"/>
</dbReference>
<comment type="subcellular location">
    <subcellularLocation>
        <location evidence="1">Cell inner membrane</location>
        <topology evidence="1">Single-pass membrane protein</topology>
        <orientation evidence="1">Periplasmic side</orientation>
    </subcellularLocation>
</comment>
<dbReference type="PROSITE" id="PS52015">
    <property type="entry name" value="TONB_CTD"/>
    <property type="match status" value="1"/>
</dbReference>
<dbReference type="NCBIfam" id="TIGR01352">
    <property type="entry name" value="tonB_Cterm"/>
    <property type="match status" value="1"/>
</dbReference>
<gene>
    <name evidence="12" type="ORF">IOQ59_00920</name>
</gene>
<evidence type="ECO:0000256" key="7">
    <source>
        <dbReference type="ARBA" id="ARBA00022927"/>
    </source>
</evidence>
<feature type="region of interest" description="Disordered" evidence="10">
    <location>
        <begin position="53"/>
        <end position="181"/>
    </location>
</feature>
<evidence type="ECO:0000256" key="3">
    <source>
        <dbReference type="ARBA" id="ARBA00022448"/>
    </source>
</evidence>
<proteinExistence type="inferred from homology"/>
<keyword evidence="4" id="KW-1003">Cell membrane</keyword>
<dbReference type="RefSeq" id="WP_193951371.1">
    <property type="nucleotide sequence ID" value="NZ_JADEYS010000001.1"/>
</dbReference>
<accession>A0A8J7FEQ4</accession>
<evidence type="ECO:0000256" key="8">
    <source>
        <dbReference type="ARBA" id="ARBA00022989"/>
    </source>
</evidence>
<comment type="similarity">
    <text evidence="2">Belongs to the TonB family.</text>
</comment>
<keyword evidence="5" id="KW-0997">Cell inner membrane</keyword>
<keyword evidence="13" id="KW-1185">Reference proteome</keyword>
<dbReference type="PANTHER" id="PTHR33446:SF11">
    <property type="entry name" value="TONB3"/>
    <property type="match status" value="1"/>
</dbReference>